<evidence type="ECO:0000256" key="7">
    <source>
        <dbReference type="ARBA" id="ARBA00022679"/>
    </source>
</evidence>
<evidence type="ECO:0000256" key="4">
    <source>
        <dbReference type="ARBA" id="ARBA00013346"/>
    </source>
</evidence>
<keyword evidence="13" id="KW-1185">Reference proteome</keyword>
<dbReference type="GO" id="GO:0008168">
    <property type="term" value="F:methyltransferase activity"/>
    <property type="evidence" value="ECO:0007669"/>
    <property type="project" value="UniProtKB-KW"/>
</dbReference>
<dbReference type="Gene3D" id="3.40.50.150">
    <property type="entry name" value="Vaccinia Virus protein VP39"/>
    <property type="match status" value="1"/>
</dbReference>
<evidence type="ECO:0000256" key="1">
    <source>
        <dbReference type="ARBA" id="ARBA00004496"/>
    </source>
</evidence>
<keyword evidence="6 12" id="KW-0489">Methyltransferase</keyword>
<dbReference type="Proteomes" id="UP001589532">
    <property type="component" value="Unassembled WGS sequence"/>
</dbReference>
<evidence type="ECO:0000256" key="6">
    <source>
        <dbReference type="ARBA" id="ARBA00022603"/>
    </source>
</evidence>
<dbReference type="Pfam" id="PF01135">
    <property type="entry name" value="PCMT"/>
    <property type="match status" value="1"/>
</dbReference>
<comment type="subcellular location">
    <subcellularLocation>
        <location evidence="1">Cytoplasm</location>
    </subcellularLocation>
</comment>
<dbReference type="RefSeq" id="WP_344986151.1">
    <property type="nucleotide sequence ID" value="NZ_BAAAXV010000001.1"/>
</dbReference>
<keyword evidence="8" id="KW-0949">S-adenosyl-L-methionine</keyword>
<dbReference type="SUPFAM" id="SSF53335">
    <property type="entry name" value="S-adenosyl-L-methionine-dependent methyltransferases"/>
    <property type="match status" value="1"/>
</dbReference>
<name>A0ABV5S047_9ACTN</name>
<accession>A0ABV5S047</accession>
<keyword evidence="7" id="KW-0808">Transferase</keyword>
<comment type="similarity">
    <text evidence="2">Belongs to the methyltransferase superfamily. L-isoaspartyl/D-aspartyl protein methyltransferase family.</text>
</comment>
<evidence type="ECO:0000256" key="9">
    <source>
        <dbReference type="ARBA" id="ARBA00030757"/>
    </source>
</evidence>
<dbReference type="PANTHER" id="PTHR11579:SF0">
    <property type="entry name" value="PROTEIN-L-ISOASPARTATE(D-ASPARTATE) O-METHYLTRANSFERASE"/>
    <property type="match status" value="1"/>
</dbReference>
<dbReference type="EC" id="2.1.1.77" evidence="3"/>
<protein>
    <recommendedName>
        <fullName evidence="4">Protein-L-isoaspartate O-methyltransferase</fullName>
        <ecNumber evidence="3">2.1.1.77</ecNumber>
    </recommendedName>
    <alternativeName>
        <fullName evidence="11">L-isoaspartyl protein carboxyl methyltransferase</fullName>
    </alternativeName>
    <alternativeName>
        <fullName evidence="9">Protein L-isoaspartyl methyltransferase</fullName>
    </alternativeName>
    <alternativeName>
        <fullName evidence="10">Protein-beta-aspartate methyltransferase</fullName>
    </alternativeName>
</protein>
<evidence type="ECO:0000256" key="8">
    <source>
        <dbReference type="ARBA" id="ARBA00022691"/>
    </source>
</evidence>
<reference evidence="12 13" key="1">
    <citation type="submission" date="2024-09" db="EMBL/GenBank/DDBJ databases">
        <authorList>
            <person name="Sun Q."/>
            <person name="Mori K."/>
        </authorList>
    </citation>
    <scope>NUCLEOTIDE SEQUENCE [LARGE SCALE GENOMIC DNA]</scope>
    <source>
        <strain evidence="12 13">JCM 3143</strain>
    </source>
</reference>
<gene>
    <name evidence="12" type="ORF">ACFFSA_17670</name>
</gene>
<dbReference type="PANTHER" id="PTHR11579">
    <property type="entry name" value="PROTEIN-L-ISOASPARTATE O-METHYLTRANSFERASE"/>
    <property type="match status" value="1"/>
</dbReference>
<sequence>MLPHIAWRVDAMIAAITEHRAPLTRPIEQALRAVPRHWFVPLVGESLERDGARVPIDRDADPSAWWDAVYADRQIMAGECSCPAPSAVADLLELLGPVSGQRVLEVGTGTGWTAALLGRLVGQQGSVTSIEADAAVAEQAAKNLAAAGAMPHLVVGDGAAGCPERAPYDGVHGTYAVRPVPYAWVAQARPGAVIVCRFGDDHALRLVVGPDGTASGRFSSLTTICARQDDPPGAALIMELLGSRGAAQRMWPIWGEPEPERIGVTVTPEAQWIWLNRPNQVIAKD</sequence>
<dbReference type="EMBL" id="JBHMBW010000014">
    <property type="protein sequence ID" value="MFB9624920.1"/>
    <property type="molecule type" value="Genomic_DNA"/>
</dbReference>
<evidence type="ECO:0000256" key="5">
    <source>
        <dbReference type="ARBA" id="ARBA00022490"/>
    </source>
</evidence>
<evidence type="ECO:0000256" key="10">
    <source>
        <dbReference type="ARBA" id="ARBA00031323"/>
    </source>
</evidence>
<keyword evidence="5" id="KW-0963">Cytoplasm</keyword>
<organism evidence="12 13">
    <name type="scientific">Nonomuraea helvata</name>
    <dbReference type="NCBI Taxonomy" id="37484"/>
    <lineage>
        <taxon>Bacteria</taxon>
        <taxon>Bacillati</taxon>
        <taxon>Actinomycetota</taxon>
        <taxon>Actinomycetes</taxon>
        <taxon>Streptosporangiales</taxon>
        <taxon>Streptosporangiaceae</taxon>
        <taxon>Nonomuraea</taxon>
    </lineage>
</organism>
<evidence type="ECO:0000313" key="13">
    <source>
        <dbReference type="Proteomes" id="UP001589532"/>
    </source>
</evidence>
<comment type="caution">
    <text evidence="12">The sequence shown here is derived from an EMBL/GenBank/DDBJ whole genome shotgun (WGS) entry which is preliminary data.</text>
</comment>
<dbReference type="InterPro" id="IPR029063">
    <property type="entry name" value="SAM-dependent_MTases_sf"/>
</dbReference>
<dbReference type="InterPro" id="IPR000682">
    <property type="entry name" value="PCMT"/>
</dbReference>
<dbReference type="GO" id="GO:0032259">
    <property type="term" value="P:methylation"/>
    <property type="evidence" value="ECO:0007669"/>
    <property type="project" value="UniProtKB-KW"/>
</dbReference>
<proteinExistence type="inferred from homology"/>
<evidence type="ECO:0000256" key="2">
    <source>
        <dbReference type="ARBA" id="ARBA00005369"/>
    </source>
</evidence>
<evidence type="ECO:0000256" key="11">
    <source>
        <dbReference type="ARBA" id="ARBA00031350"/>
    </source>
</evidence>
<evidence type="ECO:0000256" key="3">
    <source>
        <dbReference type="ARBA" id="ARBA00011890"/>
    </source>
</evidence>
<evidence type="ECO:0000313" key="12">
    <source>
        <dbReference type="EMBL" id="MFB9624920.1"/>
    </source>
</evidence>